<comment type="caution">
    <text evidence="1">The sequence shown here is derived from an EMBL/GenBank/DDBJ whole genome shotgun (WGS) entry which is preliminary data.</text>
</comment>
<name>A0AA39P6Y7_9AGAR</name>
<sequence length="316" mass="36274">QSYRTHFHEWNGRDVTEMRKQAEAWRDATTCKAREIIFKKYGVRWSEFWRLPYWDPTRMLVIDSMHCILEGLVHYHCRYVLAIDKEAAKKPCKPSPAFLYEWVLYDRTVLPEPINDLSEDQEKDISGIHRILELPLAGDGSITLDTLRKRLSTKSWASLMFVCATVGYGDLVDDTAAMDVAELATDKIDFVDRLIQWVCTTHVTFGDLLTTFLHQRLKWEGGETSSPRPRPVDLNTLAYIQRVIKETVTPSWINSVPSKYGEDSAGSIKADEWRTLSTVYLPLALVTLWGDNDGQEPDPSSYLLQVLDHTMALFQA</sequence>
<feature type="non-terminal residue" evidence="1">
    <location>
        <position position="316"/>
    </location>
</feature>
<dbReference type="PANTHER" id="PTHR46579">
    <property type="entry name" value="F5/8 TYPE C DOMAIN-CONTAINING PROTEIN-RELATED"/>
    <property type="match status" value="1"/>
</dbReference>
<dbReference type="AlphaFoldDB" id="A0AA39P6Y7"/>
<reference evidence="1" key="1">
    <citation type="submission" date="2023-06" db="EMBL/GenBank/DDBJ databases">
        <authorList>
            <consortium name="Lawrence Berkeley National Laboratory"/>
            <person name="Ahrendt S."/>
            <person name="Sahu N."/>
            <person name="Indic B."/>
            <person name="Wong-Bajracharya J."/>
            <person name="Merenyi Z."/>
            <person name="Ke H.-M."/>
            <person name="Monk M."/>
            <person name="Kocsube S."/>
            <person name="Drula E."/>
            <person name="Lipzen A."/>
            <person name="Balint B."/>
            <person name="Henrissat B."/>
            <person name="Andreopoulos B."/>
            <person name="Martin F.M."/>
            <person name="Harder C.B."/>
            <person name="Rigling D."/>
            <person name="Ford K.L."/>
            <person name="Foster G.D."/>
            <person name="Pangilinan J."/>
            <person name="Papanicolaou A."/>
            <person name="Barry K."/>
            <person name="LaButti K."/>
            <person name="Viragh M."/>
            <person name="Koriabine M."/>
            <person name="Yan M."/>
            <person name="Riley R."/>
            <person name="Champramary S."/>
            <person name="Plett K.L."/>
            <person name="Tsai I.J."/>
            <person name="Slot J."/>
            <person name="Sipos G."/>
            <person name="Plett J."/>
            <person name="Nagy L.G."/>
            <person name="Grigoriev I.V."/>
        </authorList>
    </citation>
    <scope>NUCLEOTIDE SEQUENCE</scope>
    <source>
        <strain evidence="1">HWK02</strain>
    </source>
</reference>
<dbReference type="PANTHER" id="PTHR46579:SF1">
    <property type="entry name" value="F5_8 TYPE C DOMAIN-CONTAINING PROTEIN"/>
    <property type="match status" value="1"/>
</dbReference>
<proteinExistence type="predicted"/>
<accession>A0AA39P6Y7</accession>
<evidence type="ECO:0000313" key="2">
    <source>
        <dbReference type="Proteomes" id="UP001175228"/>
    </source>
</evidence>
<evidence type="ECO:0000313" key="1">
    <source>
        <dbReference type="EMBL" id="KAK0478058.1"/>
    </source>
</evidence>
<dbReference type="Proteomes" id="UP001175228">
    <property type="component" value="Unassembled WGS sequence"/>
</dbReference>
<protein>
    <submittedName>
        <fullName evidence="1">Uncharacterized protein</fullName>
    </submittedName>
</protein>
<gene>
    <name evidence="1" type="ORF">EDD18DRAFT_1032754</name>
</gene>
<dbReference type="EMBL" id="JAUEPU010000099">
    <property type="protein sequence ID" value="KAK0478058.1"/>
    <property type="molecule type" value="Genomic_DNA"/>
</dbReference>
<organism evidence="1 2">
    <name type="scientific">Armillaria luteobubalina</name>
    <dbReference type="NCBI Taxonomy" id="153913"/>
    <lineage>
        <taxon>Eukaryota</taxon>
        <taxon>Fungi</taxon>
        <taxon>Dikarya</taxon>
        <taxon>Basidiomycota</taxon>
        <taxon>Agaricomycotina</taxon>
        <taxon>Agaricomycetes</taxon>
        <taxon>Agaricomycetidae</taxon>
        <taxon>Agaricales</taxon>
        <taxon>Marasmiineae</taxon>
        <taxon>Physalacriaceae</taxon>
        <taxon>Armillaria</taxon>
    </lineage>
</organism>
<keyword evidence="2" id="KW-1185">Reference proteome</keyword>
<feature type="non-terminal residue" evidence="1">
    <location>
        <position position="1"/>
    </location>
</feature>